<dbReference type="PROSITE" id="PS51375">
    <property type="entry name" value="PPR"/>
    <property type="match status" value="5"/>
</dbReference>
<dbReference type="InterPro" id="IPR011990">
    <property type="entry name" value="TPR-like_helical_dom_sf"/>
</dbReference>
<dbReference type="EMBL" id="JAJJMA010293939">
    <property type="protein sequence ID" value="MCL7047533.1"/>
    <property type="molecule type" value="Genomic_DNA"/>
</dbReference>
<sequence length="723" mass="80706">MLGGNRKMILSIITRRSKHQQIIKRLFSGMSDYAYDVKRRRDDGFGGNTQFVPQVNIFEMNCELKKMIETGQMNDARRMFDNLPDRDEISWTTMISGYVRAMNVSEALALFSHMWVDSSVQIDSFVLAIVLKACGCNSEVNYGRLLHGYSVKTGFVNSVFVGSALLDMYAKCGCIDSGCRVFEEMPERNVVSWTAIISALGRAAYNKEALRYFVEMWKSDVECDSYTFASAAKACADSNALNYGREIHTQAIKMGVDSTSFVANTLSAMYNKCGKLEYGLGLFGRMRTRDVVSWTTTIATYLQLGREEKAIQIFVQMRESDISPNEFTFAAVISCCAGLAKIEWGEQLHAQSLSMGFMDSLSVGNATMKMYSECGRLDSSLVVFHEMSRKDVVTWSTIICGYTQGGHSEEAFELLSLMRKEGTKPNEFTLASLLSVCGSMAIVELGRQVHAHILSIGIEREVMINSALVNMYSKCGSISEASQIFNAAANQDVVSWTAMINGYAEHGYSKQAIDLFEEKSRAGLKPDEVTFIGILSACSHAGLVDLGFHYFRSMSKVYKISPGKEHYGCMIDLLCRVGRLAEAEEMILSMPFKQDDVVWSTLLRACMVHRDAERAKRIVRFSFEIDPNCAGTHITFCNILAADGQQKEAASVRRNMKSKGVVKEPAWSMVRVNKDQFSTFVAGDRSHSQGEEIYSMLDLLRVVSRMEEMTDNSTTLEEMGSSL</sequence>
<evidence type="ECO:0000256" key="2">
    <source>
        <dbReference type="PROSITE-ProRule" id="PRU00708"/>
    </source>
</evidence>
<evidence type="ECO:0000313" key="4">
    <source>
        <dbReference type="Proteomes" id="UP001177140"/>
    </source>
</evidence>
<dbReference type="NCBIfam" id="TIGR00756">
    <property type="entry name" value="PPR"/>
    <property type="match status" value="6"/>
</dbReference>
<dbReference type="FunFam" id="1.25.40.10:FF:000355">
    <property type="entry name" value="Pentatricopeptide repeat-containing protein"/>
    <property type="match status" value="1"/>
</dbReference>
<keyword evidence="1" id="KW-0677">Repeat</keyword>
<dbReference type="FunFam" id="1.25.40.10:FF:000344">
    <property type="entry name" value="Pentatricopeptide repeat-containing protein"/>
    <property type="match status" value="1"/>
</dbReference>
<dbReference type="FunFam" id="1.25.40.10:FF:000196">
    <property type="entry name" value="Pentatricopeptide repeat-containing protein At4g14850"/>
    <property type="match status" value="1"/>
</dbReference>
<dbReference type="PANTHER" id="PTHR47926:SF532">
    <property type="entry name" value="PENTACOTRIPEPTIDE-REPEAT REGION OF PRORP DOMAIN-CONTAINING PROTEIN"/>
    <property type="match status" value="1"/>
</dbReference>
<evidence type="ECO:0000313" key="3">
    <source>
        <dbReference type="EMBL" id="MCL7047533.1"/>
    </source>
</evidence>
<dbReference type="InterPro" id="IPR046848">
    <property type="entry name" value="E_motif"/>
</dbReference>
<evidence type="ECO:0008006" key="5">
    <source>
        <dbReference type="Google" id="ProtNLM"/>
    </source>
</evidence>
<evidence type="ECO:0000256" key="1">
    <source>
        <dbReference type="ARBA" id="ARBA00022737"/>
    </source>
</evidence>
<dbReference type="AlphaFoldDB" id="A0AA42B117"/>
<dbReference type="InterPro" id="IPR046960">
    <property type="entry name" value="PPR_At4g14850-like_plant"/>
</dbReference>
<proteinExistence type="predicted"/>
<dbReference type="Pfam" id="PF13041">
    <property type="entry name" value="PPR_2"/>
    <property type="match status" value="4"/>
</dbReference>
<feature type="repeat" description="PPR" evidence="2">
    <location>
        <begin position="492"/>
        <end position="526"/>
    </location>
</feature>
<dbReference type="PANTHER" id="PTHR47926">
    <property type="entry name" value="PENTATRICOPEPTIDE REPEAT-CONTAINING PROTEIN"/>
    <property type="match status" value="1"/>
</dbReference>
<dbReference type="Pfam" id="PF01535">
    <property type="entry name" value="PPR"/>
    <property type="match status" value="2"/>
</dbReference>
<dbReference type="GO" id="GO:0009451">
    <property type="term" value="P:RNA modification"/>
    <property type="evidence" value="ECO:0007669"/>
    <property type="project" value="InterPro"/>
</dbReference>
<comment type="caution">
    <text evidence="3">The sequence shown here is derived from an EMBL/GenBank/DDBJ whole genome shotgun (WGS) entry which is preliminary data.</text>
</comment>
<gene>
    <name evidence="3" type="ORF">MKW94_007325</name>
</gene>
<dbReference type="InterPro" id="IPR002885">
    <property type="entry name" value="PPR_rpt"/>
</dbReference>
<keyword evidence="4" id="KW-1185">Reference proteome</keyword>
<dbReference type="Proteomes" id="UP001177140">
    <property type="component" value="Unassembled WGS sequence"/>
</dbReference>
<organism evidence="3 4">
    <name type="scientific">Papaver nudicaule</name>
    <name type="common">Iceland poppy</name>
    <dbReference type="NCBI Taxonomy" id="74823"/>
    <lineage>
        <taxon>Eukaryota</taxon>
        <taxon>Viridiplantae</taxon>
        <taxon>Streptophyta</taxon>
        <taxon>Embryophyta</taxon>
        <taxon>Tracheophyta</taxon>
        <taxon>Spermatophyta</taxon>
        <taxon>Magnoliopsida</taxon>
        <taxon>Ranunculales</taxon>
        <taxon>Papaveraceae</taxon>
        <taxon>Papaveroideae</taxon>
        <taxon>Papaver</taxon>
    </lineage>
</organism>
<feature type="repeat" description="PPR" evidence="2">
    <location>
        <begin position="391"/>
        <end position="425"/>
    </location>
</feature>
<dbReference type="Pfam" id="PF20431">
    <property type="entry name" value="E_motif"/>
    <property type="match status" value="1"/>
</dbReference>
<dbReference type="Gene3D" id="1.25.40.10">
    <property type="entry name" value="Tetratricopeptide repeat domain"/>
    <property type="match status" value="5"/>
</dbReference>
<feature type="repeat" description="PPR" evidence="2">
    <location>
        <begin position="189"/>
        <end position="223"/>
    </location>
</feature>
<name>A0AA42B117_PAPNU</name>
<feature type="repeat" description="PPR" evidence="2">
    <location>
        <begin position="290"/>
        <end position="324"/>
    </location>
</feature>
<reference evidence="3" key="1">
    <citation type="submission" date="2022-03" db="EMBL/GenBank/DDBJ databases">
        <title>A functionally conserved STORR gene fusion in Papaver species that diverged 16.8 million years ago.</title>
        <authorList>
            <person name="Catania T."/>
        </authorList>
    </citation>
    <scope>NUCLEOTIDE SEQUENCE</scope>
    <source>
        <strain evidence="3">S-191538</strain>
    </source>
</reference>
<dbReference type="GO" id="GO:0003723">
    <property type="term" value="F:RNA binding"/>
    <property type="evidence" value="ECO:0007669"/>
    <property type="project" value="InterPro"/>
</dbReference>
<accession>A0AA42B117</accession>
<feature type="repeat" description="PPR" evidence="2">
    <location>
        <begin position="87"/>
        <end position="121"/>
    </location>
</feature>
<dbReference type="FunFam" id="1.25.40.10:FF:001093">
    <property type="entry name" value="Pentatricopeptide repeat-containing protein At2g34400"/>
    <property type="match status" value="1"/>
</dbReference>
<protein>
    <recommendedName>
        <fullName evidence="5">Pentatricopeptide repeat-containing protein</fullName>
    </recommendedName>
</protein>